<dbReference type="PhylomeDB" id="B6QA72"/>
<dbReference type="STRING" id="441960.B6QA72"/>
<evidence type="ECO:0000313" key="3">
    <source>
        <dbReference type="EMBL" id="EEA26236.1"/>
    </source>
</evidence>
<sequence length="346" mass="38208">MAIGVALIGGGIWAKEEHLVTSKDLELKAIYSRSFKSAKDVAEDVNEKVELYSEDTSQGYEDILKREDVQAVIISLPIANQVPFIRSALSAGKHVLSEKPVAENVADAVNLIKWYHENKAANKNVTWGVAENFRYLKSFQYARQEIEKLGEIIGFRVRIYANIKQDWKFFQTSWRKNPTHQGGFLLDGGVHYTAALRGLLGPDVHFTRLAAFTTLLKEHLPPVDTMDAILKTNTGIQGTFQSSVATTLTGPEWTIACEKGTVTVVGSDVTVRPVDGEELVQTIADERTGVPPEIRAWGEALAAGRQNPEQTPEEALADLELIELMLRSGESEGQPQVCQHQALGQK</sequence>
<dbReference type="Gene3D" id="3.30.360.10">
    <property type="entry name" value="Dihydrodipicolinate Reductase, domain 2"/>
    <property type="match status" value="1"/>
</dbReference>
<dbReference type="Proteomes" id="UP000001294">
    <property type="component" value="Unassembled WGS sequence"/>
</dbReference>
<dbReference type="GO" id="GO:0016491">
    <property type="term" value="F:oxidoreductase activity"/>
    <property type="evidence" value="ECO:0007669"/>
    <property type="project" value="TreeGrafter"/>
</dbReference>
<dbReference type="PANTHER" id="PTHR42840:SF5">
    <property type="entry name" value="NAD(P)-BINDING ROSSMANN-FOLD SUPERFAMILY PROTEIN"/>
    <property type="match status" value="1"/>
</dbReference>
<accession>B6QA72</accession>
<dbReference type="HOGENOM" id="CLU_023194_3_1_1"/>
<reference evidence="4" key="1">
    <citation type="journal article" date="2015" name="Genome Announc.">
        <title>Genome sequence of the AIDS-associated pathogen Penicillium marneffei (ATCC18224) and its near taxonomic relative Talaromyces stipitatus (ATCC10500).</title>
        <authorList>
            <person name="Nierman W.C."/>
            <person name="Fedorova-Abrams N.D."/>
            <person name="Andrianopoulos A."/>
        </authorList>
    </citation>
    <scope>NUCLEOTIDE SEQUENCE [LARGE SCALE GENOMIC DNA]</scope>
    <source>
        <strain evidence="4">ATCC 18224 / CBS 334.59 / QM 7333</strain>
    </source>
</reference>
<gene>
    <name evidence="3" type="ORF">PMAA_073120</name>
</gene>
<evidence type="ECO:0000313" key="4">
    <source>
        <dbReference type="Proteomes" id="UP000001294"/>
    </source>
</evidence>
<dbReference type="InterPro" id="IPR036291">
    <property type="entry name" value="NAD(P)-bd_dom_sf"/>
</dbReference>
<dbReference type="AlphaFoldDB" id="B6QA72"/>
<dbReference type="Pfam" id="PF01408">
    <property type="entry name" value="GFO_IDH_MocA"/>
    <property type="match status" value="1"/>
</dbReference>
<dbReference type="Pfam" id="PF02894">
    <property type="entry name" value="GFO_IDH_MocA_C"/>
    <property type="match status" value="1"/>
</dbReference>
<dbReference type="GO" id="GO:0005737">
    <property type="term" value="C:cytoplasm"/>
    <property type="evidence" value="ECO:0007669"/>
    <property type="project" value="TreeGrafter"/>
</dbReference>
<evidence type="ECO:0000259" key="1">
    <source>
        <dbReference type="Pfam" id="PF01408"/>
    </source>
</evidence>
<dbReference type="SUPFAM" id="SSF55347">
    <property type="entry name" value="Glyceraldehyde-3-phosphate dehydrogenase-like, C-terminal domain"/>
    <property type="match status" value="1"/>
</dbReference>
<dbReference type="InterPro" id="IPR000683">
    <property type="entry name" value="Gfo/Idh/MocA-like_OxRdtase_N"/>
</dbReference>
<dbReference type="Gene3D" id="3.40.50.720">
    <property type="entry name" value="NAD(P)-binding Rossmann-like Domain"/>
    <property type="match status" value="1"/>
</dbReference>
<feature type="domain" description="Gfo/Idh/MocA-like oxidoreductase N-terminal" evidence="1">
    <location>
        <begin position="3"/>
        <end position="119"/>
    </location>
</feature>
<dbReference type="SUPFAM" id="SSF51735">
    <property type="entry name" value="NAD(P)-binding Rossmann-fold domains"/>
    <property type="match status" value="1"/>
</dbReference>
<dbReference type="GO" id="GO:0006740">
    <property type="term" value="P:NADPH regeneration"/>
    <property type="evidence" value="ECO:0007669"/>
    <property type="project" value="TreeGrafter"/>
</dbReference>
<dbReference type="InterPro" id="IPR004104">
    <property type="entry name" value="Gfo/Idh/MocA-like_OxRdtase_C"/>
</dbReference>
<dbReference type="EMBL" id="DS995900">
    <property type="protein sequence ID" value="EEA26236.1"/>
    <property type="molecule type" value="Genomic_DNA"/>
</dbReference>
<proteinExistence type="predicted"/>
<protein>
    <submittedName>
        <fullName evidence="3">Oxidoreductase family, NAD-binding Rossmann fold protein</fullName>
    </submittedName>
</protein>
<keyword evidence="4" id="KW-1185">Reference proteome</keyword>
<name>B6QA72_TALMQ</name>
<dbReference type="VEuPathDB" id="FungiDB:PMAA_073120"/>
<feature type="domain" description="Gfo/Idh/MocA-like oxidoreductase C-terminal" evidence="2">
    <location>
        <begin position="146"/>
        <end position="331"/>
    </location>
</feature>
<evidence type="ECO:0000259" key="2">
    <source>
        <dbReference type="Pfam" id="PF02894"/>
    </source>
</evidence>
<dbReference type="GO" id="GO:0000166">
    <property type="term" value="F:nucleotide binding"/>
    <property type="evidence" value="ECO:0007669"/>
    <property type="project" value="InterPro"/>
</dbReference>
<organism evidence="3 4">
    <name type="scientific">Talaromyces marneffei (strain ATCC 18224 / CBS 334.59 / QM 7333)</name>
    <name type="common">Penicillium marneffei</name>
    <dbReference type="NCBI Taxonomy" id="441960"/>
    <lineage>
        <taxon>Eukaryota</taxon>
        <taxon>Fungi</taxon>
        <taxon>Dikarya</taxon>
        <taxon>Ascomycota</taxon>
        <taxon>Pezizomycotina</taxon>
        <taxon>Eurotiomycetes</taxon>
        <taxon>Eurotiomycetidae</taxon>
        <taxon>Eurotiales</taxon>
        <taxon>Trichocomaceae</taxon>
        <taxon>Talaromyces</taxon>
        <taxon>Talaromyces sect. Talaromyces</taxon>
    </lineage>
</organism>
<dbReference type="OrthoDB" id="64915at2759"/>
<dbReference type="PANTHER" id="PTHR42840">
    <property type="entry name" value="NAD(P)-BINDING ROSSMANN-FOLD SUPERFAMILY PROTEIN-RELATED"/>
    <property type="match status" value="1"/>
</dbReference>